<dbReference type="NCBIfam" id="TIGR04056">
    <property type="entry name" value="OMP_RagA_SusC"/>
    <property type="match status" value="1"/>
</dbReference>
<name>A0A7L7L8C0_9BACT</name>
<keyword evidence="3 8" id="KW-1134">Transmembrane beta strand</keyword>
<dbReference type="PROSITE" id="PS52016">
    <property type="entry name" value="TONB_DEPENDENT_REC_3"/>
    <property type="match status" value="1"/>
</dbReference>
<dbReference type="Gene3D" id="2.40.170.20">
    <property type="entry name" value="TonB-dependent receptor, beta-barrel domain"/>
    <property type="match status" value="1"/>
</dbReference>
<keyword evidence="2 8" id="KW-0813">Transport</keyword>
<proteinExistence type="inferred from homology"/>
<evidence type="ECO:0000259" key="10">
    <source>
        <dbReference type="Pfam" id="PF00593"/>
    </source>
</evidence>
<dbReference type="InterPro" id="IPR039426">
    <property type="entry name" value="TonB-dep_rcpt-like"/>
</dbReference>
<dbReference type="NCBIfam" id="TIGR04057">
    <property type="entry name" value="SusC_RagA_signa"/>
    <property type="match status" value="1"/>
</dbReference>
<comment type="subcellular location">
    <subcellularLocation>
        <location evidence="1 8">Cell outer membrane</location>
        <topology evidence="1 8">Multi-pass membrane protein</topology>
    </subcellularLocation>
</comment>
<keyword evidence="6 8" id="KW-0472">Membrane</keyword>
<dbReference type="Pfam" id="PF13715">
    <property type="entry name" value="CarbopepD_reg_2"/>
    <property type="match status" value="1"/>
</dbReference>
<evidence type="ECO:0000256" key="5">
    <source>
        <dbReference type="ARBA" id="ARBA00023077"/>
    </source>
</evidence>
<dbReference type="InterPro" id="IPR000531">
    <property type="entry name" value="Beta-barrel_TonB"/>
</dbReference>
<dbReference type="GO" id="GO:0009279">
    <property type="term" value="C:cell outer membrane"/>
    <property type="evidence" value="ECO:0007669"/>
    <property type="project" value="UniProtKB-SubCell"/>
</dbReference>
<evidence type="ECO:0000256" key="3">
    <source>
        <dbReference type="ARBA" id="ARBA00022452"/>
    </source>
</evidence>
<dbReference type="Proteomes" id="UP000514509">
    <property type="component" value="Chromosome"/>
</dbReference>
<reference evidence="12 13" key="1">
    <citation type="submission" date="2020-08" db="EMBL/GenBank/DDBJ databases">
        <title>Adhaeribacter dokdonensis sp. nov., isolated from the rhizosphere of Elymus tsukushiensis, a plant native to the Dokdo Islands, Republic of Korea.</title>
        <authorList>
            <person name="Ghim S.Y."/>
        </authorList>
    </citation>
    <scope>NUCLEOTIDE SEQUENCE [LARGE SCALE GENOMIC DNA]</scope>
    <source>
        <strain evidence="12 13">KUDC8001</strain>
    </source>
</reference>
<keyword evidence="7 8" id="KW-0998">Cell outer membrane</keyword>
<keyword evidence="13" id="KW-1185">Reference proteome</keyword>
<feature type="domain" description="TonB-dependent receptor-like beta-barrel" evidence="10">
    <location>
        <begin position="496"/>
        <end position="1111"/>
    </location>
</feature>
<evidence type="ECO:0000256" key="1">
    <source>
        <dbReference type="ARBA" id="ARBA00004571"/>
    </source>
</evidence>
<dbReference type="AlphaFoldDB" id="A0A7L7L8C0"/>
<dbReference type="Gene3D" id="2.170.130.10">
    <property type="entry name" value="TonB-dependent receptor, plug domain"/>
    <property type="match status" value="1"/>
</dbReference>
<dbReference type="EMBL" id="CP055153">
    <property type="protein sequence ID" value="QMU29057.1"/>
    <property type="molecule type" value="Genomic_DNA"/>
</dbReference>
<gene>
    <name evidence="12" type="ORF">HUW48_13855</name>
</gene>
<dbReference type="Gene3D" id="2.60.40.1120">
    <property type="entry name" value="Carboxypeptidase-like, regulatory domain"/>
    <property type="match status" value="1"/>
</dbReference>
<dbReference type="InterPro" id="IPR023997">
    <property type="entry name" value="TonB-dep_OMP_SusC/RagA_CS"/>
</dbReference>
<sequence length="1155" mass="126784">MNNNLLSSKKHIPVWSRLLVLLMLIGCLPLSATSQDLASANLPPGKKNGQKIKSLRDALDNLSTKYGVQFAINDKVIENKFIDLEKVKSNNLEEALSTILKPLKLDFKKVENYYVIQEAEENAPEKEKKKPVSDSVISNFQAITISGRVVDDKGEGLPGVTVLLKGTTTGTTTDMNGTYSLSIPDENARNGILTFSYVGFASSEVAINNRASVDVTLSPDLQTLSEVVVVGYGTQKRSDLTGAVASVKAEEVRNLPVRSVNEALQGRAAGVQVTRSSGQPVAQSDIVIRGIGSIGGMSPLYIVDGIRMSAGNNFNLQDVESIEVLKDASAAAIYGAQAAGGVVLVTTKRGANQEKININFSAYTGIRKPVNLVKLLNTQQYFQAKQAFGVNTSGWGDPNQLPNTDWIDETFDSGKEQSYSLSMAGSSGKSNFYLSANYQREDGIRIDNWFERYGVRANADYQINKKFKIGETLYAWRRGENPLQGSGIPYRSVPTSLVRDPNNPIGGWGIADSYFAGPNPVGNEYKNHQLNETYALEGNVYADWEIMKGLNFRSTFGASLYNDKNYNFQEAYDFGIVKNTVAYLGRDNNTQRNLTANFVLTYGKTIGNHDFKAMAGYEAFKQDLSSLHGEAQNFQVITKTLDLTTDPSTYKASGGEYPQTRLLSQFGRINYSYAGRYLFTANIRRDGSDRFGPANKWGVFPSFSVGWRMNEEAFIQDNLTFVSNLKLRGSYGKLGSTSNIPQFTYQASYGGAGGTNILGLPDGSRAKGYALTAQLPNEAIKWEEVLQTDIGLDIGLFKNQVNVTLDWYNRQTKDMIYQVPTPPSAGFNASNVFTNIGQMSNKGFEIAADYRGKTGGFTYSLGINGAFNTNQVKKLGGTNNNPINDGFAGDYVESTVSRTEAGRPMSQFYGYVAEGLFQTNAEVATLNQQAVEKAAAAGQPTTGVFFQQEATGAGDLRFKDINGDGRITESDKTFIGTPWPKITYGFNINLGYKGFDLTALFQGVQGGDIYNANLYYTQFFVGDYNTTPNIFGTSFFNGNGLTDKPRVGYTDASGNYVRDPNRNYTRISSYYVEKASYLKLRNLQIGYTIPKEISQRVKLANARIYLQGQNLITITKYRGMDPEVLGNNGTTGRGVDNFNLYPRTVLYAVGVDLSF</sequence>
<evidence type="ECO:0000256" key="6">
    <source>
        <dbReference type="ARBA" id="ARBA00023136"/>
    </source>
</evidence>
<evidence type="ECO:0000256" key="7">
    <source>
        <dbReference type="ARBA" id="ARBA00023237"/>
    </source>
</evidence>
<evidence type="ECO:0000256" key="9">
    <source>
        <dbReference type="RuleBase" id="RU003357"/>
    </source>
</evidence>
<dbReference type="KEGG" id="add:HUW48_13855"/>
<evidence type="ECO:0000256" key="4">
    <source>
        <dbReference type="ARBA" id="ARBA00022692"/>
    </source>
</evidence>
<evidence type="ECO:0000256" key="2">
    <source>
        <dbReference type="ARBA" id="ARBA00022448"/>
    </source>
</evidence>
<protein>
    <submittedName>
        <fullName evidence="12">TonB-dependent receptor</fullName>
    </submittedName>
</protein>
<dbReference type="Pfam" id="PF00593">
    <property type="entry name" value="TonB_dep_Rec_b-barrel"/>
    <property type="match status" value="1"/>
</dbReference>
<dbReference type="Pfam" id="PF07715">
    <property type="entry name" value="Plug"/>
    <property type="match status" value="1"/>
</dbReference>
<evidence type="ECO:0000313" key="12">
    <source>
        <dbReference type="EMBL" id="QMU29057.1"/>
    </source>
</evidence>
<dbReference type="InterPro" id="IPR023996">
    <property type="entry name" value="TonB-dep_OMP_SusC/RagA"/>
</dbReference>
<evidence type="ECO:0000313" key="13">
    <source>
        <dbReference type="Proteomes" id="UP000514509"/>
    </source>
</evidence>
<dbReference type="SUPFAM" id="SSF49464">
    <property type="entry name" value="Carboxypeptidase regulatory domain-like"/>
    <property type="match status" value="1"/>
</dbReference>
<keyword evidence="12" id="KW-0675">Receptor</keyword>
<organism evidence="12 13">
    <name type="scientific">Adhaeribacter radiodurans</name>
    <dbReference type="NCBI Taxonomy" id="2745197"/>
    <lineage>
        <taxon>Bacteria</taxon>
        <taxon>Pseudomonadati</taxon>
        <taxon>Bacteroidota</taxon>
        <taxon>Cytophagia</taxon>
        <taxon>Cytophagales</taxon>
        <taxon>Hymenobacteraceae</taxon>
        <taxon>Adhaeribacter</taxon>
    </lineage>
</organism>
<feature type="domain" description="TonB-dependent receptor plug" evidence="11">
    <location>
        <begin position="237"/>
        <end position="342"/>
    </location>
</feature>
<evidence type="ECO:0000259" key="11">
    <source>
        <dbReference type="Pfam" id="PF07715"/>
    </source>
</evidence>
<keyword evidence="4 8" id="KW-0812">Transmembrane</keyword>
<dbReference type="InterPro" id="IPR036942">
    <property type="entry name" value="Beta-barrel_TonB_sf"/>
</dbReference>
<comment type="similarity">
    <text evidence="8 9">Belongs to the TonB-dependent receptor family.</text>
</comment>
<dbReference type="InterPro" id="IPR037066">
    <property type="entry name" value="Plug_dom_sf"/>
</dbReference>
<accession>A0A7L7L8C0</accession>
<evidence type="ECO:0000256" key="8">
    <source>
        <dbReference type="PROSITE-ProRule" id="PRU01360"/>
    </source>
</evidence>
<keyword evidence="5 9" id="KW-0798">TonB box</keyword>
<dbReference type="InterPro" id="IPR012910">
    <property type="entry name" value="Plug_dom"/>
</dbReference>
<dbReference type="SUPFAM" id="SSF56935">
    <property type="entry name" value="Porins"/>
    <property type="match status" value="1"/>
</dbReference>
<dbReference type="InterPro" id="IPR008969">
    <property type="entry name" value="CarboxyPept-like_regulatory"/>
</dbReference>
<dbReference type="RefSeq" id="WP_182411516.1">
    <property type="nucleotide sequence ID" value="NZ_CP055153.1"/>
</dbReference>